<dbReference type="eggNOG" id="COG1396">
    <property type="taxonomic scope" value="Bacteria"/>
</dbReference>
<dbReference type="InterPro" id="IPR013096">
    <property type="entry name" value="Cupin_2"/>
</dbReference>
<dbReference type="SMART" id="SM00530">
    <property type="entry name" value="HTH_XRE"/>
    <property type="match status" value="1"/>
</dbReference>
<evidence type="ECO:0000256" key="2">
    <source>
        <dbReference type="SAM" id="MobiDB-lite"/>
    </source>
</evidence>
<dbReference type="HOGENOM" id="CLU_085376_2_0_11"/>
<dbReference type="CDD" id="cd00093">
    <property type="entry name" value="HTH_XRE"/>
    <property type="match status" value="1"/>
</dbReference>
<organism evidence="4 5">
    <name type="scientific">Brachybacterium phenoliresistens</name>
    <dbReference type="NCBI Taxonomy" id="396014"/>
    <lineage>
        <taxon>Bacteria</taxon>
        <taxon>Bacillati</taxon>
        <taxon>Actinomycetota</taxon>
        <taxon>Actinomycetes</taxon>
        <taxon>Micrococcales</taxon>
        <taxon>Dermabacteraceae</taxon>
        <taxon>Brachybacterium</taxon>
    </lineage>
</organism>
<reference evidence="4 5" key="1">
    <citation type="submission" date="2014-02" db="EMBL/GenBank/DDBJ databases">
        <title>Genome sequence of Brachybacterium phenoliresistens strain W13A50.</title>
        <authorList>
            <person name="Wang X."/>
        </authorList>
    </citation>
    <scope>NUCLEOTIDE SEQUENCE [LARGE SCALE GENOMIC DNA]</scope>
    <source>
        <strain evidence="4 5">W13A50</strain>
    </source>
</reference>
<dbReference type="SUPFAM" id="SSF51182">
    <property type="entry name" value="RmlC-like cupins"/>
    <property type="match status" value="1"/>
</dbReference>
<accession>Z9JRY3</accession>
<dbReference type="RefSeq" id="WP_084148482.1">
    <property type="nucleotide sequence ID" value="NZ_KK069995.1"/>
</dbReference>
<protein>
    <submittedName>
        <fullName evidence="4">XRE family transcriptional regulator</fullName>
    </submittedName>
</protein>
<dbReference type="SUPFAM" id="SSF47413">
    <property type="entry name" value="lambda repressor-like DNA-binding domains"/>
    <property type="match status" value="1"/>
</dbReference>
<feature type="compositionally biased region" description="Basic and acidic residues" evidence="2">
    <location>
        <begin position="1"/>
        <end position="10"/>
    </location>
</feature>
<dbReference type="GO" id="GO:0005829">
    <property type="term" value="C:cytosol"/>
    <property type="evidence" value="ECO:0007669"/>
    <property type="project" value="TreeGrafter"/>
</dbReference>
<evidence type="ECO:0000313" key="5">
    <source>
        <dbReference type="Proteomes" id="UP000023067"/>
    </source>
</evidence>
<evidence type="ECO:0000313" key="4">
    <source>
        <dbReference type="EMBL" id="EWS80959.1"/>
    </source>
</evidence>
<dbReference type="InterPro" id="IPR010982">
    <property type="entry name" value="Lambda_DNA-bd_dom_sf"/>
</dbReference>
<dbReference type="AlphaFoldDB" id="Z9JRY3"/>
<dbReference type="PATRIC" id="fig|396014.3.peg.2224"/>
<feature type="domain" description="HTH cro/C1-type" evidence="3">
    <location>
        <begin position="47"/>
        <end position="101"/>
    </location>
</feature>
<evidence type="ECO:0000259" key="3">
    <source>
        <dbReference type="PROSITE" id="PS50943"/>
    </source>
</evidence>
<feature type="region of interest" description="Disordered" evidence="2">
    <location>
        <begin position="1"/>
        <end position="24"/>
    </location>
</feature>
<keyword evidence="1" id="KW-0238">DNA-binding</keyword>
<dbReference type="EMBL" id="JDYK01000010">
    <property type="protein sequence ID" value="EWS80959.1"/>
    <property type="molecule type" value="Genomic_DNA"/>
</dbReference>
<dbReference type="InterPro" id="IPR014710">
    <property type="entry name" value="RmlC-like_jellyroll"/>
</dbReference>
<dbReference type="STRING" id="396014.BF93_00930"/>
<dbReference type="Gene3D" id="1.10.260.40">
    <property type="entry name" value="lambda repressor-like DNA-binding domains"/>
    <property type="match status" value="1"/>
</dbReference>
<dbReference type="GO" id="GO:0003677">
    <property type="term" value="F:DNA binding"/>
    <property type="evidence" value="ECO:0007669"/>
    <property type="project" value="UniProtKB-KW"/>
</dbReference>
<dbReference type="CDD" id="cd02209">
    <property type="entry name" value="cupin_XRE_C"/>
    <property type="match status" value="1"/>
</dbReference>
<dbReference type="Gene3D" id="2.60.120.10">
    <property type="entry name" value="Jelly Rolls"/>
    <property type="match status" value="1"/>
</dbReference>
<sequence length="227" mass="24321">MTPRSTDHAGHAPRRRTPAPPFPATATAATAAVAGDGDPLAALGPHLRALRTRREATLREVSEATGISVSTLSRLESGGRRPSLELLMPLAKVYGVSLDELVDAPTTGDPRIHMRPVRHEGMTMIPLTHRPGGIQAVKMIYEPGPDPTPEDLRVHDGYEWFYVLSGSLRVILGGHDLVLGAGEAAEFDCRTPHWFGATGGESVEVLSLFGPQGEKAHLRARPRRAGA</sequence>
<dbReference type="Pfam" id="PF01381">
    <property type="entry name" value="HTH_3"/>
    <property type="match status" value="1"/>
</dbReference>
<proteinExistence type="predicted"/>
<dbReference type="InterPro" id="IPR011051">
    <property type="entry name" value="RmlC_Cupin_sf"/>
</dbReference>
<name>Z9JRY3_9MICO</name>
<gene>
    <name evidence="4" type="ORF">BF93_00930</name>
</gene>
<dbReference type="InterPro" id="IPR001387">
    <property type="entry name" value="Cro/C1-type_HTH"/>
</dbReference>
<dbReference type="PANTHER" id="PTHR46797">
    <property type="entry name" value="HTH-TYPE TRANSCRIPTIONAL REGULATOR"/>
    <property type="match status" value="1"/>
</dbReference>
<evidence type="ECO:0000256" key="1">
    <source>
        <dbReference type="ARBA" id="ARBA00023125"/>
    </source>
</evidence>
<dbReference type="GO" id="GO:0003700">
    <property type="term" value="F:DNA-binding transcription factor activity"/>
    <property type="evidence" value="ECO:0007669"/>
    <property type="project" value="TreeGrafter"/>
</dbReference>
<dbReference type="PROSITE" id="PS50943">
    <property type="entry name" value="HTH_CROC1"/>
    <property type="match status" value="1"/>
</dbReference>
<dbReference type="Proteomes" id="UP000023067">
    <property type="component" value="Unassembled WGS sequence"/>
</dbReference>
<keyword evidence="5" id="KW-1185">Reference proteome</keyword>
<dbReference type="PANTHER" id="PTHR46797:SF1">
    <property type="entry name" value="METHYLPHOSPHONATE SYNTHASE"/>
    <property type="match status" value="1"/>
</dbReference>
<dbReference type="InterPro" id="IPR050807">
    <property type="entry name" value="TransReg_Diox_bact_type"/>
</dbReference>
<dbReference type="OrthoDB" id="513181at2"/>
<dbReference type="Pfam" id="PF07883">
    <property type="entry name" value="Cupin_2"/>
    <property type="match status" value="1"/>
</dbReference>
<comment type="caution">
    <text evidence="4">The sequence shown here is derived from an EMBL/GenBank/DDBJ whole genome shotgun (WGS) entry which is preliminary data.</text>
</comment>